<dbReference type="RefSeq" id="WP_209339885.1">
    <property type="nucleotide sequence ID" value="NZ_JAGIQL010000034.1"/>
</dbReference>
<evidence type="ECO:0008006" key="3">
    <source>
        <dbReference type="Google" id="ProtNLM"/>
    </source>
</evidence>
<protein>
    <recommendedName>
        <fullName evidence="3">DUF4034 domain-containing protein</fullName>
    </recommendedName>
</protein>
<dbReference type="AlphaFoldDB" id="A0A940RVC5"/>
<accession>A0A940RVC5</accession>
<dbReference type="EMBL" id="JAGIQL010000034">
    <property type="protein sequence ID" value="MBP0458121.1"/>
    <property type="molecule type" value="Genomic_DNA"/>
</dbReference>
<name>A0A940RVC5_9ACTN</name>
<keyword evidence="2" id="KW-1185">Reference proteome</keyword>
<proteinExistence type="predicted"/>
<organism evidence="1 2">
    <name type="scientific">Streptomyces montanisoli</name>
    <dbReference type="NCBI Taxonomy" id="2798581"/>
    <lineage>
        <taxon>Bacteria</taxon>
        <taxon>Bacillati</taxon>
        <taxon>Actinomycetota</taxon>
        <taxon>Actinomycetes</taxon>
        <taxon>Kitasatosporales</taxon>
        <taxon>Streptomycetaceae</taxon>
        <taxon>Streptomyces</taxon>
    </lineage>
</organism>
<gene>
    <name evidence="1" type="ORF">JFN87_11500</name>
</gene>
<comment type="caution">
    <text evidence="1">The sequence shown here is derived from an EMBL/GenBank/DDBJ whole genome shotgun (WGS) entry which is preliminary data.</text>
</comment>
<evidence type="ECO:0000313" key="1">
    <source>
        <dbReference type="EMBL" id="MBP0458121.1"/>
    </source>
</evidence>
<reference evidence="1" key="1">
    <citation type="submission" date="2021-03" db="EMBL/GenBank/DDBJ databases">
        <title>Whole genome sequence of Streptomyces bomunensis MMS17-BM035.</title>
        <authorList>
            <person name="Lee J.H."/>
        </authorList>
    </citation>
    <scope>NUCLEOTIDE SEQUENCE</scope>
    <source>
        <strain evidence="1">MMS17-BM035</strain>
    </source>
</reference>
<evidence type="ECO:0000313" key="2">
    <source>
        <dbReference type="Proteomes" id="UP000670475"/>
    </source>
</evidence>
<sequence length="568" mass="61309">MTGVQTCPLPIPQARRGDHRPARDLLAATRLGGEWENRAVWTPRLAACALQSPGWLDDWLAESPDDPDAMLVRAGVALKQAWAVRTGARAKDVPPDQFEAFFALLDDAAPLISDAAEACSDDPVPWQFALEHATGSQSPREVFDAYWAEATLRAPHHYGCHTAALQYLCEKWHGSHDEMFDFAERAAGAALPGSKLHALPLLAAFEHDVLADATSGDGVRRSRISRVRVGAAVERALALVSTYEDGDPEVADVRNHLALMLLLGRRPEAALAQFAAIGTHATEYPWAYFGPAREQFLEFRAGVRLHVAAQVPFFTGRTIPAQRTRPPDEAGVAVVCASTGRVAEAARQAGAELRIAARGDATYAEVPAGTPGRGATARRATMMGEDALTAVTAGLTRSVRRPALVLRRTGDRYGFTLLRRGRRLAEHEWDATAAIPDHESASATADALAAAYGIADSRPLTALLRACDAPAARLAALVAALGLPPVPADFTLAHDPGAELVTRRTRRPGRWWAARIAAILVCAPTTLYAWWAPGVGRVRACLATFATLYLTTRLTRAWRHRPRHLTDA</sequence>
<dbReference type="Proteomes" id="UP000670475">
    <property type="component" value="Unassembled WGS sequence"/>
</dbReference>